<evidence type="ECO:0000259" key="6">
    <source>
        <dbReference type="Pfam" id="PF05670"/>
    </source>
</evidence>
<protein>
    <recommendedName>
        <fullName evidence="5">Rqc2 homolog RqcH</fullName>
        <shortName evidence="5">RqcH</shortName>
    </recommendedName>
</protein>
<keyword evidence="2 5" id="KW-0699">rRNA-binding</keyword>
<dbReference type="Pfam" id="PF05670">
    <property type="entry name" value="NFACT-R_1"/>
    <property type="match status" value="1"/>
</dbReference>
<dbReference type="RefSeq" id="WP_204400840.1">
    <property type="nucleotide sequence ID" value="NZ_JAFBEE010000005.1"/>
</dbReference>
<accession>A0ABS2NNK0</accession>
<sequence>MALDGIVVASIVKEMSSLLVGNKIEKVHQPEMDELMISIRSQGKNQKLLLSSSSQYTRVHFTNIAKENPIAPPNFCMLLRKHLQGGRIIAVEQPSFERMIKFVIESYDELNVLKQKYLIIEMMGKHSNIICVDAETNKILDSIKRVSFDVSRQRQVLPGLTYQLPPSQDKFNPLEVAGMEAFTEALKQNLQPPAFKGIYTTFTGISPLVAREICYRANIPEDRPLLALEDKDFAALYHSFKTMMDNVGEGNFYPAIYIDDAKDKYVDFNVLPMEHLSYYRAEKFETISELLDDFYKYRDSKERMKQRTQDLRKNISLKLERLNNKIENLHKDLDKAEKAEECKIYGDLLTANIHLLKDKASEVSVIDYYDPEMKEITISLDNKLTPAQNAQKYFKQYNKYKTAMTEVAHQIEISQEEINYLEQILISIENVTHPSDIEEIQRELIETGYLKRKVGKKNNQQSKKSTYLKYLSSDGFEIYVGKNNIQNDELTFKVSSKTDLWLHVKDMAGSHTILKLNDGEYTDQALLEAATLAAYYSKGKNSTKVPVDYTLRKNVRKPSGAKPGMVIYDQFQTVYVDGDLTNIREVKEI</sequence>
<comment type="similarity">
    <text evidence="5">Belongs to the NEMF family.</text>
</comment>
<dbReference type="Proteomes" id="UP001314796">
    <property type="component" value="Unassembled WGS sequence"/>
</dbReference>
<keyword evidence="8" id="KW-1185">Reference proteome</keyword>
<evidence type="ECO:0000256" key="1">
    <source>
        <dbReference type="ARBA" id="ARBA00022555"/>
    </source>
</evidence>
<evidence type="ECO:0000313" key="7">
    <source>
        <dbReference type="EMBL" id="MBM7614521.1"/>
    </source>
</evidence>
<comment type="function">
    <text evidence="5">Key component of the ribosome quality control system (RQC), a ribosome-associated complex that mediates the extraction of incompletely synthesized nascent chains from stalled ribosomes and their subsequent degradation. RqcH recruits Ala-charged tRNA, and with RqcP directs the elongation of stalled nascent chains on 50S ribosomal subunits, leading to non-templated C-terminal alanine extensions (Ala tail). The Ala tail promotes nascent chain degradation. May add between 1 and at least 8 Ala residues. Binds to stalled 50S ribosomal subunits.</text>
</comment>
<evidence type="ECO:0000313" key="8">
    <source>
        <dbReference type="Proteomes" id="UP001314796"/>
    </source>
</evidence>
<dbReference type="EMBL" id="JAFBEE010000005">
    <property type="protein sequence ID" value="MBM7614521.1"/>
    <property type="molecule type" value="Genomic_DNA"/>
</dbReference>
<dbReference type="Pfam" id="PF05833">
    <property type="entry name" value="NFACT_N"/>
    <property type="match status" value="1"/>
</dbReference>
<dbReference type="InterPro" id="IPR008532">
    <property type="entry name" value="NFACT_RNA-bd"/>
</dbReference>
<gene>
    <name evidence="5" type="primary">rqcH</name>
    <name evidence="7" type="ORF">JOC73_001033</name>
</gene>
<comment type="caution">
    <text evidence="7">The sequence shown here is derived from an EMBL/GenBank/DDBJ whole genome shotgun (WGS) entry which is preliminary data.</text>
</comment>
<proteinExistence type="inferred from homology"/>
<dbReference type="Gene3D" id="2.30.310.10">
    <property type="entry name" value="ibrinogen binding protein from staphylococcus aureus domain"/>
    <property type="match status" value="1"/>
</dbReference>
<dbReference type="PANTHER" id="PTHR15239">
    <property type="entry name" value="NUCLEAR EXPORT MEDIATOR FACTOR NEMF"/>
    <property type="match status" value="1"/>
</dbReference>
<evidence type="ECO:0000256" key="2">
    <source>
        <dbReference type="ARBA" id="ARBA00022730"/>
    </source>
</evidence>
<evidence type="ECO:0000256" key="5">
    <source>
        <dbReference type="HAMAP-Rule" id="MF_00844"/>
    </source>
</evidence>
<feature type="coiled-coil region" evidence="5">
    <location>
        <begin position="305"/>
        <end position="339"/>
    </location>
</feature>
<feature type="domain" description="NFACT RNA-binding" evidence="6">
    <location>
        <begin position="469"/>
        <end position="560"/>
    </location>
</feature>
<dbReference type="InterPro" id="IPR043682">
    <property type="entry name" value="RqcH_bacterial"/>
</dbReference>
<dbReference type="Gene3D" id="1.10.8.50">
    <property type="match status" value="1"/>
</dbReference>
<dbReference type="PANTHER" id="PTHR15239:SF6">
    <property type="entry name" value="RIBOSOME QUALITY CONTROL COMPLEX SUBUNIT NEMF"/>
    <property type="match status" value="1"/>
</dbReference>
<evidence type="ECO:0000256" key="3">
    <source>
        <dbReference type="ARBA" id="ARBA00022884"/>
    </source>
</evidence>
<dbReference type="InterPro" id="IPR051608">
    <property type="entry name" value="RQC_Subunit_NEMF"/>
</dbReference>
<dbReference type="Gene3D" id="3.40.970.40">
    <property type="entry name" value="fibrinogen binding protein from staphylococcus aureus domain like"/>
    <property type="match status" value="1"/>
</dbReference>
<keyword evidence="3 5" id="KW-0694">RNA-binding</keyword>
<keyword evidence="5" id="KW-0175">Coiled coil</keyword>
<dbReference type="HAMAP" id="MF_00844_B">
    <property type="entry name" value="RqcH_B"/>
    <property type="match status" value="1"/>
</dbReference>
<keyword evidence="1 5" id="KW-0820">tRNA-binding</keyword>
<evidence type="ECO:0000256" key="4">
    <source>
        <dbReference type="ARBA" id="ARBA00022917"/>
    </source>
</evidence>
<comment type="subunit">
    <text evidence="5">Associates with stalled 50S ribosomal subunits. Binds to RqcP.</text>
</comment>
<organism evidence="7 8">
    <name type="scientific">Alkaliphilus hydrothermalis</name>
    <dbReference type="NCBI Taxonomy" id="1482730"/>
    <lineage>
        <taxon>Bacteria</taxon>
        <taxon>Bacillati</taxon>
        <taxon>Bacillota</taxon>
        <taxon>Clostridia</taxon>
        <taxon>Peptostreptococcales</taxon>
        <taxon>Natronincolaceae</taxon>
        <taxon>Alkaliphilus</taxon>
    </lineage>
</organism>
<reference evidence="7 8" key="1">
    <citation type="submission" date="2021-01" db="EMBL/GenBank/DDBJ databases">
        <title>Genomic Encyclopedia of Type Strains, Phase IV (KMG-IV): sequencing the most valuable type-strain genomes for metagenomic binning, comparative biology and taxonomic classification.</title>
        <authorList>
            <person name="Goeker M."/>
        </authorList>
    </citation>
    <scope>NUCLEOTIDE SEQUENCE [LARGE SCALE GENOMIC DNA]</scope>
    <source>
        <strain evidence="7 8">DSM 25890</strain>
    </source>
</reference>
<keyword evidence="4 5" id="KW-0648">Protein biosynthesis</keyword>
<name>A0ABS2NNK0_9FIRM</name>